<evidence type="ECO:0000313" key="1">
    <source>
        <dbReference type="EMBL" id="OOM09274.1"/>
    </source>
</evidence>
<dbReference type="Proteomes" id="UP000191154">
    <property type="component" value="Unassembled WGS sequence"/>
</dbReference>
<proteinExistence type="predicted"/>
<organism evidence="1 2">
    <name type="scientific">Clostridium saccharobutylicum</name>
    <dbReference type="NCBI Taxonomy" id="169679"/>
    <lineage>
        <taxon>Bacteria</taxon>
        <taxon>Bacillati</taxon>
        <taxon>Bacillota</taxon>
        <taxon>Clostridia</taxon>
        <taxon>Eubacteriales</taxon>
        <taxon>Clostridiaceae</taxon>
        <taxon>Clostridium</taxon>
    </lineage>
</organism>
<evidence type="ECO:0000313" key="2">
    <source>
        <dbReference type="Proteomes" id="UP000191154"/>
    </source>
</evidence>
<dbReference type="EMBL" id="LZYZ01000007">
    <property type="protein sequence ID" value="OOM09274.1"/>
    <property type="molecule type" value="Genomic_DNA"/>
</dbReference>
<gene>
    <name evidence="1" type="ORF">CLOSAC_35550</name>
</gene>
<protein>
    <submittedName>
        <fullName evidence="1">Uncharacterized protein</fullName>
    </submittedName>
</protein>
<accession>A0A1S8MYM3</accession>
<reference evidence="1 2" key="1">
    <citation type="submission" date="2016-05" db="EMBL/GenBank/DDBJ databases">
        <title>Microbial solvent formation.</title>
        <authorList>
            <person name="Poehlein A."/>
            <person name="Montoya Solano J.D."/>
            <person name="Flitsch S."/>
            <person name="Krabben P."/>
            <person name="Duerre P."/>
            <person name="Daniel R."/>
        </authorList>
    </citation>
    <scope>NUCLEOTIDE SEQUENCE [LARGE SCALE GENOMIC DNA]</scope>
    <source>
        <strain evidence="1 2">L1-8</strain>
    </source>
</reference>
<dbReference type="AlphaFoldDB" id="A0A1S8MYM3"/>
<name>A0A1S8MYM3_CLOSA</name>
<comment type="caution">
    <text evidence="1">The sequence shown here is derived from an EMBL/GenBank/DDBJ whole genome shotgun (WGS) entry which is preliminary data.</text>
</comment>
<dbReference type="RefSeq" id="WP_077866597.1">
    <property type="nucleotide sequence ID" value="NZ_LZYZ01000007.1"/>
</dbReference>
<sequence length="141" mass="15915">MKHELNVYELGGFLKKIEKEHNLNILIKSTLSGGWMTITGEASIKKIPSEESHCCSKKDNIIDILVNDENEQGITIKLTGAKDKKFTIDISAARYRELSSNNLTINQIKVNENECKLRIDENIIFAIKANAENIEKLLISN</sequence>